<feature type="transmembrane region" description="Helical" evidence="6">
    <location>
        <begin position="101"/>
        <end position="121"/>
    </location>
</feature>
<keyword evidence="9" id="KW-1185">Reference proteome</keyword>
<evidence type="ECO:0000256" key="3">
    <source>
        <dbReference type="ARBA" id="ARBA00022692"/>
    </source>
</evidence>
<proteinExistence type="inferred from homology"/>
<feature type="domain" description="EamA" evidence="7">
    <location>
        <begin position="18"/>
        <end position="144"/>
    </location>
</feature>
<evidence type="ECO:0000256" key="6">
    <source>
        <dbReference type="SAM" id="Phobius"/>
    </source>
</evidence>
<dbReference type="InterPro" id="IPR037185">
    <property type="entry name" value="EmrE-like"/>
</dbReference>
<dbReference type="EMBL" id="VFPH01000001">
    <property type="protein sequence ID" value="TQM45854.1"/>
    <property type="molecule type" value="Genomic_DNA"/>
</dbReference>
<evidence type="ECO:0000313" key="9">
    <source>
        <dbReference type="Proteomes" id="UP000319818"/>
    </source>
</evidence>
<feature type="transmembrane region" description="Helical" evidence="6">
    <location>
        <begin position="246"/>
        <end position="265"/>
    </location>
</feature>
<comment type="subcellular location">
    <subcellularLocation>
        <location evidence="1">Membrane</location>
        <topology evidence="1">Multi-pass membrane protein</topology>
    </subcellularLocation>
</comment>
<dbReference type="OrthoDB" id="5430053at2"/>
<dbReference type="PANTHER" id="PTHR32322:SF2">
    <property type="entry name" value="EAMA DOMAIN-CONTAINING PROTEIN"/>
    <property type="match status" value="1"/>
</dbReference>
<gene>
    <name evidence="8" type="ORF">FB388_3254</name>
</gene>
<evidence type="ECO:0000256" key="2">
    <source>
        <dbReference type="ARBA" id="ARBA00007362"/>
    </source>
</evidence>
<feature type="transmembrane region" description="Helical" evidence="6">
    <location>
        <begin position="216"/>
        <end position="234"/>
    </location>
</feature>
<feature type="transmembrane region" description="Helical" evidence="6">
    <location>
        <begin position="18"/>
        <end position="38"/>
    </location>
</feature>
<dbReference type="InterPro" id="IPR000620">
    <property type="entry name" value="EamA_dom"/>
</dbReference>
<feature type="transmembrane region" description="Helical" evidence="6">
    <location>
        <begin position="185"/>
        <end position="204"/>
    </location>
</feature>
<feature type="transmembrane region" description="Helical" evidence="6">
    <location>
        <begin position="71"/>
        <end position="95"/>
    </location>
</feature>
<protein>
    <submittedName>
        <fullName evidence="8">Putative blue pigment (Indigoidine) exporter</fullName>
    </submittedName>
</protein>
<feature type="transmembrane region" description="Helical" evidence="6">
    <location>
        <begin position="271"/>
        <end position="290"/>
    </location>
</feature>
<accession>A0A543GIJ7</accession>
<name>A0A543GIJ7_9PSEU</name>
<organism evidence="8 9">
    <name type="scientific">Pseudonocardia cypriaca</name>
    <dbReference type="NCBI Taxonomy" id="882449"/>
    <lineage>
        <taxon>Bacteria</taxon>
        <taxon>Bacillati</taxon>
        <taxon>Actinomycetota</taxon>
        <taxon>Actinomycetes</taxon>
        <taxon>Pseudonocardiales</taxon>
        <taxon>Pseudonocardiaceae</taxon>
        <taxon>Pseudonocardia</taxon>
    </lineage>
</organism>
<dbReference type="Pfam" id="PF00892">
    <property type="entry name" value="EamA"/>
    <property type="match status" value="2"/>
</dbReference>
<dbReference type="SUPFAM" id="SSF103481">
    <property type="entry name" value="Multidrug resistance efflux transporter EmrE"/>
    <property type="match status" value="2"/>
</dbReference>
<comment type="caution">
    <text evidence="8">The sequence shown here is derived from an EMBL/GenBank/DDBJ whole genome shotgun (WGS) entry which is preliminary data.</text>
</comment>
<evidence type="ECO:0000256" key="4">
    <source>
        <dbReference type="ARBA" id="ARBA00022989"/>
    </source>
</evidence>
<dbReference type="Proteomes" id="UP000319818">
    <property type="component" value="Unassembled WGS sequence"/>
</dbReference>
<feature type="transmembrane region" description="Helical" evidence="6">
    <location>
        <begin position="130"/>
        <end position="147"/>
    </location>
</feature>
<evidence type="ECO:0000259" key="7">
    <source>
        <dbReference type="Pfam" id="PF00892"/>
    </source>
</evidence>
<feature type="transmembrane region" description="Helical" evidence="6">
    <location>
        <begin position="44"/>
        <end position="62"/>
    </location>
</feature>
<keyword evidence="4 6" id="KW-1133">Transmembrane helix</keyword>
<reference evidence="8 9" key="1">
    <citation type="submission" date="2019-06" db="EMBL/GenBank/DDBJ databases">
        <title>Sequencing the genomes of 1000 actinobacteria strains.</title>
        <authorList>
            <person name="Klenk H.-P."/>
        </authorList>
    </citation>
    <scope>NUCLEOTIDE SEQUENCE [LARGE SCALE GENOMIC DNA]</scope>
    <source>
        <strain evidence="8 9">DSM 45511</strain>
    </source>
</reference>
<dbReference type="AlphaFoldDB" id="A0A543GIJ7"/>
<dbReference type="PANTHER" id="PTHR32322">
    <property type="entry name" value="INNER MEMBRANE TRANSPORTER"/>
    <property type="match status" value="1"/>
</dbReference>
<feature type="domain" description="EamA" evidence="7">
    <location>
        <begin position="155"/>
        <end position="284"/>
    </location>
</feature>
<evidence type="ECO:0000256" key="5">
    <source>
        <dbReference type="ARBA" id="ARBA00023136"/>
    </source>
</evidence>
<feature type="transmembrane region" description="Helical" evidence="6">
    <location>
        <begin position="153"/>
        <end position="173"/>
    </location>
</feature>
<evidence type="ECO:0000256" key="1">
    <source>
        <dbReference type="ARBA" id="ARBA00004141"/>
    </source>
</evidence>
<sequence>MYLDIEIIRMERSMRDRLLTMLAPVSWGTTYVVTATLLPPDRPLLAALLRALPAGLLVLLVVRRMPPAPIWWLRFTVLGVVNFAAFFPLLFYAAYRLPGGVAATLGAVQPLMVAGLAWLALRTRTPARQLLAALAGVAGVALMTLTAQAHIDALAVVAMLTGVALMALGIVLAKRWGSPGHPLVSTAWQMTLGGLMLAPATLAVEGLPAALTTANVLGYTYLATIGGAVAYVLWFRGIARLSPTTVSLLTLSNPLTATLAGLVVLGQTLTVPQVVGLAVALGALVAGQTLSRPASAPRAAEHRPEPVGS</sequence>
<comment type="similarity">
    <text evidence="2">Belongs to the EamA transporter family.</text>
</comment>
<dbReference type="InterPro" id="IPR050638">
    <property type="entry name" value="AA-Vitamin_Transporters"/>
</dbReference>
<keyword evidence="3 6" id="KW-0812">Transmembrane</keyword>
<evidence type="ECO:0000313" key="8">
    <source>
        <dbReference type="EMBL" id="TQM45854.1"/>
    </source>
</evidence>
<dbReference type="GO" id="GO:0016020">
    <property type="term" value="C:membrane"/>
    <property type="evidence" value="ECO:0007669"/>
    <property type="project" value="UniProtKB-SubCell"/>
</dbReference>
<keyword evidence="5 6" id="KW-0472">Membrane</keyword>